<gene>
    <name evidence="1" type="ORF">HOLleu_33185</name>
</gene>
<name>A0A9Q0YQC6_HOLLE</name>
<comment type="caution">
    <text evidence="1">The sequence shown here is derived from an EMBL/GenBank/DDBJ whole genome shotgun (WGS) entry which is preliminary data.</text>
</comment>
<evidence type="ECO:0000313" key="2">
    <source>
        <dbReference type="Proteomes" id="UP001152320"/>
    </source>
</evidence>
<evidence type="ECO:0000313" key="1">
    <source>
        <dbReference type="EMBL" id="KAJ8025590.1"/>
    </source>
</evidence>
<keyword evidence="2" id="KW-1185">Reference proteome</keyword>
<dbReference type="OrthoDB" id="6150661at2759"/>
<dbReference type="AlphaFoldDB" id="A0A9Q0YQC6"/>
<dbReference type="EMBL" id="JAIZAY010000017">
    <property type="protein sequence ID" value="KAJ8025590.1"/>
    <property type="molecule type" value="Genomic_DNA"/>
</dbReference>
<reference evidence="1" key="1">
    <citation type="submission" date="2021-10" db="EMBL/GenBank/DDBJ databases">
        <title>Tropical sea cucumber genome reveals ecological adaptation and Cuvierian tubules defense mechanism.</title>
        <authorList>
            <person name="Chen T."/>
        </authorList>
    </citation>
    <scope>NUCLEOTIDE SEQUENCE</scope>
    <source>
        <strain evidence="1">Nanhai2018</strain>
        <tissue evidence="1">Muscle</tissue>
    </source>
</reference>
<proteinExistence type="predicted"/>
<sequence length="94" mass="11631">MMYKFLRILHDKNIYKSPWMSRIKSIFEKTGMPFIWNYNYNSIETNWLDKTIGLRLNDIYTQDWISDVNNNSQCKNYRIFKQDLKLEKYLYSKI</sequence>
<organism evidence="1 2">
    <name type="scientific">Holothuria leucospilota</name>
    <name type="common">Black long sea cucumber</name>
    <name type="synonym">Mertensiothuria leucospilota</name>
    <dbReference type="NCBI Taxonomy" id="206669"/>
    <lineage>
        <taxon>Eukaryota</taxon>
        <taxon>Metazoa</taxon>
        <taxon>Echinodermata</taxon>
        <taxon>Eleutherozoa</taxon>
        <taxon>Echinozoa</taxon>
        <taxon>Holothuroidea</taxon>
        <taxon>Aspidochirotacea</taxon>
        <taxon>Aspidochirotida</taxon>
        <taxon>Holothuriidae</taxon>
        <taxon>Holothuria</taxon>
    </lineage>
</organism>
<accession>A0A9Q0YQC6</accession>
<dbReference type="Proteomes" id="UP001152320">
    <property type="component" value="Chromosome 17"/>
</dbReference>
<protein>
    <submittedName>
        <fullName evidence="1">Uncharacterized protein</fullName>
    </submittedName>
</protein>